<dbReference type="Proteomes" id="UP000011115">
    <property type="component" value="Unassembled WGS sequence"/>
</dbReference>
<dbReference type="FunFam" id="1.10.246.20:FF:000003">
    <property type="entry name" value="Mediator of RNA polymerase II transcription subunit 15a"/>
    <property type="match status" value="1"/>
</dbReference>
<reference evidence="5" key="2">
    <citation type="submission" date="2015-06" db="UniProtKB">
        <authorList>
            <consortium name="EnsemblPlants"/>
        </authorList>
    </citation>
    <scope>IDENTIFICATION</scope>
    <source>
        <strain evidence="5">DM1-3 516 R44</strain>
    </source>
</reference>
<dbReference type="Gramene" id="PGSC0003DMT400019244">
    <property type="protein sequence ID" value="PGSC0003DMT400019244"/>
    <property type="gene ID" value="PGSC0003DMG400007442"/>
</dbReference>
<dbReference type="STRING" id="4113.M1ABT7"/>
<evidence type="ECO:0000256" key="2">
    <source>
        <dbReference type="ARBA" id="ARBA00023242"/>
    </source>
</evidence>
<keyword evidence="2" id="KW-0539">Nucleus</keyword>
<dbReference type="eggNOG" id="ENOG502QQV3">
    <property type="taxonomic scope" value="Eukaryota"/>
</dbReference>
<dbReference type="PANTHER" id="PTHR33137">
    <property type="entry name" value="MEDIATOR OF RNA POLYMERASE II TRANSCRIPTION SUBUNIT 15A-RELATED"/>
    <property type="match status" value="1"/>
</dbReference>
<dbReference type="GO" id="GO:0003713">
    <property type="term" value="F:transcription coactivator activity"/>
    <property type="evidence" value="ECO:0007669"/>
    <property type="project" value="InterPro"/>
</dbReference>
<protein>
    <submittedName>
        <fullName evidence="5">Transcription cofactor</fullName>
    </submittedName>
</protein>
<organism evidence="5 6">
    <name type="scientific">Solanum tuberosum</name>
    <name type="common">Potato</name>
    <dbReference type="NCBI Taxonomy" id="4113"/>
    <lineage>
        <taxon>Eukaryota</taxon>
        <taxon>Viridiplantae</taxon>
        <taxon>Streptophyta</taxon>
        <taxon>Embryophyta</taxon>
        <taxon>Tracheophyta</taxon>
        <taxon>Spermatophyta</taxon>
        <taxon>Magnoliopsida</taxon>
        <taxon>eudicotyledons</taxon>
        <taxon>Gunneridae</taxon>
        <taxon>Pentapetalae</taxon>
        <taxon>asterids</taxon>
        <taxon>lamiids</taxon>
        <taxon>Solanales</taxon>
        <taxon>Solanaceae</taxon>
        <taxon>Solanoideae</taxon>
        <taxon>Solaneae</taxon>
        <taxon>Solanum</taxon>
    </lineage>
</organism>
<dbReference type="GO" id="GO:0005634">
    <property type="term" value="C:nucleus"/>
    <property type="evidence" value="ECO:0007669"/>
    <property type="project" value="UniProtKB-SubCell"/>
</dbReference>
<evidence type="ECO:0000313" key="5">
    <source>
        <dbReference type="EnsemblPlants" id="PGSC0003DMT400019244"/>
    </source>
</evidence>
<dbReference type="InterPro" id="IPR036529">
    <property type="entry name" value="KIX_dom_sf"/>
</dbReference>
<evidence type="ECO:0000313" key="6">
    <source>
        <dbReference type="Proteomes" id="UP000011115"/>
    </source>
</evidence>
<feature type="compositionally biased region" description="Gly residues" evidence="3">
    <location>
        <begin position="15"/>
        <end position="24"/>
    </location>
</feature>
<keyword evidence="6" id="KW-1185">Reference proteome</keyword>
<reference evidence="6" key="1">
    <citation type="journal article" date="2011" name="Nature">
        <title>Genome sequence and analysis of the tuber crop potato.</title>
        <authorList>
            <consortium name="The Potato Genome Sequencing Consortium"/>
        </authorList>
    </citation>
    <scope>NUCLEOTIDE SEQUENCE [LARGE SCALE GENOMIC DNA]</scope>
    <source>
        <strain evidence="6">cv. DM1-3 516 R44</strain>
    </source>
</reference>
<accession>M1ABT7</accession>
<dbReference type="InterPro" id="IPR044661">
    <property type="entry name" value="MED15a/b/c-like"/>
</dbReference>
<dbReference type="InterPro" id="IPR036546">
    <property type="entry name" value="MED15_KIX"/>
</dbReference>
<name>M1ABT7_SOLTU</name>
<dbReference type="HOGENOM" id="CLU_145059_0_0_1"/>
<evidence type="ECO:0000256" key="3">
    <source>
        <dbReference type="SAM" id="MobiDB-lite"/>
    </source>
</evidence>
<dbReference type="PaxDb" id="4113-PGSC0003DMT400019244"/>
<feature type="domain" description="Mediator complex subunit 15 KIX" evidence="4">
    <location>
        <begin position="87"/>
        <end position="148"/>
    </location>
</feature>
<comment type="subcellular location">
    <subcellularLocation>
        <location evidence="1">Nucleus</location>
    </subcellularLocation>
</comment>
<dbReference type="EnsemblPlants" id="PGSC0003DMT400019244">
    <property type="protein sequence ID" value="PGSC0003DMT400019244"/>
    <property type="gene ID" value="PGSC0003DMG400007442"/>
</dbReference>
<proteinExistence type="predicted"/>
<dbReference type="PANTHER" id="PTHR33137:SF4">
    <property type="entry name" value="MEDIATOR OF RNA POLYMERASE II TRANSCRIPTION SUBUNIT 15A-RELATED"/>
    <property type="match status" value="1"/>
</dbReference>
<feature type="region of interest" description="Disordered" evidence="3">
    <location>
        <begin position="1"/>
        <end position="27"/>
    </location>
</feature>
<dbReference type="GO" id="GO:0031490">
    <property type="term" value="F:chromatin DNA binding"/>
    <property type="evidence" value="ECO:0007669"/>
    <property type="project" value="InterPro"/>
</dbReference>
<dbReference type="AlphaFoldDB" id="M1ABT7"/>
<dbReference type="Pfam" id="PF16987">
    <property type="entry name" value="KIX_2"/>
    <property type="match status" value="1"/>
</dbReference>
<dbReference type="InParanoid" id="M1ABT7"/>
<sequence length="150" mass="16217">MDGNNWKAQAQAQAQGGGEGGGAAAGALSSDDWRTQLFPDSRQKIVNKMYVISVGGGVVVESVKELVQVGKPSFTHCALYFVLDKSKCFETLKRHLPVSGQEGVQDLKKIAVSFEEKIYSAATSQQDYLRKISLKMLTMETESQNPASSG</sequence>
<dbReference type="Gene3D" id="1.10.246.20">
    <property type="entry name" value="Coactivator CBP, KIX domain"/>
    <property type="match status" value="1"/>
</dbReference>
<evidence type="ECO:0000259" key="4">
    <source>
        <dbReference type="Pfam" id="PF16987"/>
    </source>
</evidence>
<evidence type="ECO:0000256" key="1">
    <source>
        <dbReference type="ARBA" id="ARBA00004123"/>
    </source>
</evidence>